<name>A0AAV5M5U5_9ROSI</name>
<dbReference type="InterPro" id="IPR003617">
    <property type="entry name" value="TFIIS/CRSP70_N_sub"/>
</dbReference>
<evidence type="ECO:0000259" key="6">
    <source>
        <dbReference type="PROSITE" id="PS51319"/>
    </source>
</evidence>
<dbReference type="Proteomes" id="UP001054252">
    <property type="component" value="Unassembled WGS sequence"/>
</dbReference>
<dbReference type="Pfam" id="PF08711">
    <property type="entry name" value="Med26"/>
    <property type="match status" value="1"/>
</dbReference>
<dbReference type="EMBL" id="BPVZ01000191">
    <property type="protein sequence ID" value="GKV45175.1"/>
    <property type="molecule type" value="Genomic_DNA"/>
</dbReference>
<dbReference type="SUPFAM" id="SSF47676">
    <property type="entry name" value="Conserved domain common to transcription factors TFIIS, elongin A, CRSP70"/>
    <property type="match status" value="1"/>
</dbReference>
<dbReference type="PROSITE" id="PS51319">
    <property type="entry name" value="TFIIS_N"/>
    <property type="match status" value="1"/>
</dbReference>
<protein>
    <recommendedName>
        <fullName evidence="6">TFIIS N-terminal domain-containing protein</fullName>
    </recommendedName>
</protein>
<keyword evidence="2 3" id="KW-0539">Nucleus</keyword>
<dbReference type="PANTHER" id="PTHR46554">
    <property type="entry name" value="MEDIATOR OF RNA POLYMERASE II TRANSCRIPTION SUBUNIT 26A-RELATED"/>
    <property type="match status" value="1"/>
</dbReference>
<feature type="region of interest" description="Disordered" evidence="5">
    <location>
        <begin position="451"/>
        <end position="480"/>
    </location>
</feature>
<evidence type="ECO:0000256" key="5">
    <source>
        <dbReference type="SAM" id="MobiDB-lite"/>
    </source>
</evidence>
<feature type="region of interest" description="Disordered" evidence="5">
    <location>
        <begin position="64"/>
        <end position="86"/>
    </location>
</feature>
<evidence type="ECO:0000256" key="2">
    <source>
        <dbReference type="ARBA" id="ARBA00023242"/>
    </source>
</evidence>
<dbReference type="InterPro" id="IPR017923">
    <property type="entry name" value="TFIIS_N"/>
</dbReference>
<feature type="region of interest" description="Disordered" evidence="5">
    <location>
        <begin position="311"/>
        <end position="371"/>
    </location>
</feature>
<feature type="domain" description="TFIIS N-terminal" evidence="6">
    <location>
        <begin position="129"/>
        <end position="203"/>
    </location>
</feature>
<evidence type="ECO:0000313" key="7">
    <source>
        <dbReference type="EMBL" id="GKV45175.1"/>
    </source>
</evidence>
<proteinExistence type="predicted"/>
<evidence type="ECO:0000256" key="4">
    <source>
        <dbReference type="SAM" id="Coils"/>
    </source>
</evidence>
<keyword evidence="4" id="KW-0175">Coiled coil</keyword>
<accession>A0AAV5M5U5</accession>
<dbReference type="PANTHER" id="PTHR46554:SF5">
    <property type="entry name" value="OS10G0327400 PROTEIN"/>
    <property type="match status" value="1"/>
</dbReference>
<gene>
    <name evidence="7" type="ORF">SLEP1_g52286</name>
</gene>
<dbReference type="AlphaFoldDB" id="A0AAV5M5U5"/>
<comment type="subcellular location">
    <subcellularLocation>
        <location evidence="1 3">Nucleus</location>
    </subcellularLocation>
</comment>
<feature type="coiled-coil region" evidence="4">
    <location>
        <begin position="114"/>
        <end position="141"/>
    </location>
</feature>
<dbReference type="GO" id="GO:0005634">
    <property type="term" value="C:nucleus"/>
    <property type="evidence" value="ECO:0007669"/>
    <property type="project" value="UniProtKB-SubCell"/>
</dbReference>
<evidence type="ECO:0000256" key="3">
    <source>
        <dbReference type="PROSITE-ProRule" id="PRU00649"/>
    </source>
</evidence>
<evidence type="ECO:0000256" key="1">
    <source>
        <dbReference type="ARBA" id="ARBA00004123"/>
    </source>
</evidence>
<feature type="compositionally biased region" description="Polar residues" evidence="5">
    <location>
        <begin position="330"/>
        <end position="345"/>
    </location>
</feature>
<comment type="caution">
    <text evidence="7">The sequence shown here is derived from an EMBL/GenBank/DDBJ whole genome shotgun (WGS) entry which is preliminary data.</text>
</comment>
<dbReference type="CDD" id="cd00183">
    <property type="entry name" value="TFIIS_I"/>
    <property type="match status" value="1"/>
</dbReference>
<organism evidence="7 8">
    <name type="scientific">Rubroshorea leprosula</name>
    <dbReference type="NCBI Taxonomy" id="152421"/>
    <lineage>
        <taxon>Eukaryota</taxon>
        <taxon>Viridiplantae</taxon>
        <taxon>Streptophyta</taxon>
        <taxon>Embryophyta</taxon>
        <taxon>Tracheophyta</taxon>
        <taxon>Spermatophyta</taxon>
        <taxon>Magnoliopsida</taxon>
        <taxon>eudicotyledons</taxon>
        <taxon>Gunneridae</taxon>
        <taxon>Pentapetalae</taxon>
        <taxon>rosids</taxon>
        <taxon>malvids</taxon>
        <taxon>Malvales</taxon>
        <taxon>Dipterocarpaceae</taxon>
        <taxon>Rubroshorea</taxon>
    </lineage>
</organism>
<sequence length="480" mass="55300">MKSEGLDHWRNFFRSANVSIFEIIDHAISVAGTDHPEEFHLLRGQIVEKVYSCRWSQCCSHNHSELASNENPSEKESLHGNAGNDLRVIGGSKDSEVEVLPYDPQKSKYSYSEAEALTAEIDEENENIQEVYRIKEIIQNEDESQGVLLDSLRRLQLMDLSFEMLKNTEIGKPVNRLHKHKSIQIRQLAQSLIQAWKIQVDKWFDSEDTIAASEPQSLDSNPSGIEEECGLPQPPLDIGAFTPQFPMELSFSRFFEGIDEEGNLENNMEIEMNIAARKCHRPKNFTKERMLGMDDKWQLVKQVPVFKPIEARPSDIETLPQNSKKESEPMISQRTDLQGGQNTTLIKKEQPSKNQQEIKETEKKGDAENARRQQEYNAKWTEPATANLSNLESYKNLSSMRPPADKLGQFKCLEKNTIQEKFEATTRKLKQDYQQFEFAKRQRTTQLIDVKDLPKPVAGPKNPNIRQKKQKWWRRANNGN</sequence>
<keyword evidence="8" id="KW-1185">Reference proteome</keyword>
<reference evidence="7 8" key="1">
    <citation type="journal article" date="2021" name="Commun. Biol.">
        <title>The genome of Shorea leprosula (Dipterocarpaceae) highlights the ecological relevance of drought in aseasonal tropical rainforests.</title>
        <authorList>
            <person name="Ng K.K.S."/>
            <person name="Kobayashi M.J."/>
            <person name="Fawcett J.A."/>
            <person name="Hatakeyama M."/>
            <person name="Paape T."/>
            <person name="Ng C.H."/>
            <person name="Ang C.C."/>
            <person name="Tnah L.H."/>
            <person name="Lee C.T."/>
            <person name="Nishiyama T."/>
            <person name="Sese J."/>
            <person name="O'Brien M.J."/>
            <person name="Copetti D."/>
            <person name="Mohd Noor M.I."/>
            <person name="Ong R.C."/>
            <person name="Putra M."/>
            <person name="Sireger I.Z."/>
            <person name="Indrioko S."/>
            <person name="Kosugi Y."/>
            <person name="Izuno A."/>
            <person name="Isagi Y."/>
            <person name="Lee S.L."/>
            <person name="Shimizu K.K."/>
        </authorList>
    </citation>
    <scope>NUCLEOTIDE SEQUENCE [LARGE SCALE GENOMIC DNA]</scope>
    <source>
        <strain evidence="7">214</strain>
    </source>
</reference>
<feature type="compositionally biased region" description="Basic and acidic residues" evidence="5">
    <location>
        <begin position="346"/>
        <end position="371"/>
    </location>
</feature>
<dbReference type="SMART" id="SM00509">
    <property type="entry name" value="TFS2N"/>
    <property type="match status" value="1"/>
</dbReference>
<dbReference type="InterPro" id="IPR035441">
    <property type="entry name" value="TFIIS/LEDGF_dom_sf"/>
</dbReference>
<dbReference type="Gene3D" id="1.20.930.10">
    <property type="entry name" value="Conserved domain common to transcription factors TFIIS, elongin A, CRSP70"/>
    <property type="match status" value="1"/>
</dbReference>
<evidence type="ECO:0000313" key="8">
    <source>
        <dbReference type="Proteomes" id="UP001054252"/>
    </source>
</evidence>